<dbReference type="SUPFAM" id="SSF56672">
    <property type="entry name" value="DNA/RNA polymerases"/>
    <property type="match status" value="1"/>
</dbReference>
<keyword evidence="1" id="KW-0511">Multifunctional enzyme</keyword>
<dbReference type="KEGG" id="tbl:TBLA_0B01740"/>
<organism evidence="3 4">
    <name type="scientific">Henningerozyma blattae (strain ATCC 34711 / CBS 6284 / DSM 70876 / NBRC 10599 / NRRL Y-10934 / UCD 77-7)</name>
    <name type="common">Yeast</name>
    <name type="synonym">Tetrapisispora blattae</name>
    <dbReference type="NCBI Taxonomy" id="1071380"/>
    <lineage>
        <taxon>Eukaryota</taxon>
        <taxon>Fungi</taxon>
        <taxon>Dikarya</taxon>
        <taxon>Ascomycota</taxon>
        <taxon>Saccharomycotina</taxon>
        <taxon>Saccharomycetes</taxon>
        <taxon>Saccharomycetales</taxon>
        <taxon>Saccharomycetaceae</taxon>
        <taxon>Henningerozyma</taxon>
    </lineage>
</organism>
<dbReference type="PANTHER" id="PTHR37984">
    <property type="entry name" value="PROTEIN CBG26694"/>
    <property type="match status" value="1"/>
</dbReference>
<dbReference type="EMBL" id="HE806317">
    <property type="protein sequence ID" value="CCH59017.1"/>
    <property type="molecule type" value="Genomic_DNA"/>
</dbReference>
<sequence>MTLKNCLTSRLLLVQPHDDETYRLTTDFSVLGYGGVLEELDPLGNVVGVVGYFSKSLGKADHNYTVSDPELQAIVGTLSFFKYILHGRPFELRTDYSALLTLTSAKPPIGRIACQLDFLSDFDFTITHLEGINNSATDALSRNVVNAVNIMEFEINPEDWWDELLKDDYFVPVLHLLDKSSHEQFSSTAKEEEFNHRVQSLRRTPNFVKKFTIQRKTLCV</sequence>
<evidence type="ECO:0000313" key="3">
    <source>
        <dbReference type="EMBL" id="CCH59017.1"/>
    </source>
</evidence>
<keyword evidence="4" id="KW-1185">Reference proteome</keyword>
<dbReference type="eggNOG" id="KOG0017">
    <property type="taxonomic scope" value="Eukaryota"/>
</dbReference>
<dbReference type="Pfam" id="PF17919">
    <property type="entry name" value="RT_RNaseH_2"/>
    <property type="match status" value="1"/>
</dbReference>
<evidence type="ECO:0000259" key="2">
    <source>
        <dbReference type="Pfam" id="PF17919"/>
    </source>
</evidence>
<dbReference type="HOGENOM" id="CLU_1256781_0_0_1"/>
<feature type="domain" description="Reverse transcriptase/retrotransposon-derived protein RNase H-like" evidence="2">
    <location>
        <begin position="2"/>
        <end position="91"/>
    </location>
</feature>
<dbReference type="InterPro" id="IPR043502">
    <property type="entry name" value="DNA/RNA_pol_sf"/>
</dbReference>
<accession>I2GY15</accession>
<proteinExistence type="predicted"/>
<dbReference type="InParanoid" id="I2GY15"/>
<dbReference type="InterPro" id="IPR041577">
    <property type="entry name" value="RT_RNaseH_2"/>
</dbReference>
<name>I2GY15_HENB6</name>
<dbReference type="RefSeq" id="XP_004178536.1">
    <property type="nucleotide sequence ID" value="XM_004178488.1"/>
</dbReference>
<evidence type="ECO:0000256" key="1">
    <source>
        <dbReference type="ARBA" id="ARBA00023268"/>
    </source>
</evidence>
<dbReference type="STRING" id="1071380.I2GY15"/>
<dbReference type="CDD" id="cd09274">
    <property type="entry name" value="RNase_HI_RT_Ty3"/>
    <property type="match status" value="1"/>
</dbReference>
<reference evidence="3 4" key="1">
    <citation type="journal article" date="2011" name="Proc. Natl. Acad. Sci. U.S.A.">
        <title>Evolutionary erosion of yeast sex chromosomes by mating-type switching accidents.</title>
        <authorList>
            <person name="Gordon J.L."/>
            <person name="Armisen D."/>
            <person name="Proux-Wera E."/>
            <person name="Oheigeartaigh S.S."/>
            <person name="Byrne K.P."/>
            <person name="Wolfe K.H."/>
        </authorList>
    </citation>
    <scope>NUCLEOTIDE SEQUENCE [LARGE SCALE GENOMIC DNA]</scope>
    <source>
        <strain evidence="4">ATCC 34711 / CBS 6284 / DSM 70876 / NBRC 10599 / NRRL Y-10934 / UCD 77-7</strain>
    </source>
</reference>
<dbReference type="GO" id="GO:0003824">
    <property type="term" value="F:catalytic activity"/>
    <property type="evidence" value="ECO:0007669"/>
    <property type="project" value="UniProtKB-KW"/>
</dbReference>
<dbReference type="InterPro" id="IPR050951">
    <property type="entry name" value="Retrovirus_Pol_polyprotein"/>
</dbReference>
<dbReference type="GeneID" id="14494170"/>
<dbReference type="AlphaFoldDB" id="I2GY15"/>
<dbReference type="PANTHER" id="PTHR37984:SF5">
    <property type="entry name" value="PROTEIN NYNRIN-LIKE"/>
    <property type="match status" value="1"/>
</dbReference>
<gene>
    <name evidence="3" type="primary">TBLA0B01740</name>
    <name evidence="3" type="ORF">TBLA_0B01740</name>
</gene>
<dbReference type="Proteomes" id="UP000002866">
    <property type="component" value="Chromosome 2"/>
</dbReference>
<dbReference type="OrthoDB" id="5152741at2759"/>
<evidence type="ECO:0000313" key="4">
    <source>
        <dbReference type="Proteomes" id="UP000002866"/>
    </source>
</evidence>
<protein>
    <recommendedName>
        <fullName evidence="2">Reverse transcriptase/retrotransposon-derived protein RNase H-like domain-containing protein</fullName>
    </recommendedName>
</protein>